<gene>
    <name evidence="2" type="ORF">S01H1_78473</name>
</gene>
<feature type="non-terminal residue" evidence="2">
    <location>
        <position position="1"/>
    </location>
</feature>
<organism evidence="2">
    <name type="scientific">marine sediment metagenome</name>
    <dbReference type="NCBI Taxonomy" id="412755"/>
    <lineage>
        <taxon>unclassified sequences</taxon>
        <taxon>metagenomes</taxon>
        <taxon>ecological metagenomes</taxon>
    </lineage>
</organism>
<evidence type="ECO:0000313" key="2">
    <source>
        <dbReference type="EMBL" id="GAG46003.1"/>
    </source>
</evidence>
<proteinExistence type="predicted"/>
<protein>
    <submittedName>
        <fullName evidence="2">Uncharacterized protein</fullName>
    </submittedName>
</protein>
<feature type="region of interest" description="Disordered" evidence="1">
    <location>
        <begin position="1"/>
        <end position="63"/>
    </location>
</feature>
<dbReference type="AlphaFoldDB" id="X0YBC3"/>
<sequence>KKRGPAPSPFSNGSSLQEMKTSTLSEDQGGWGAKGVKASTDMRIGKNRGKAQKGSKVFKSLGF</sequence>
<name>X0YBC3_9ZZZZ</name>
<evidence type="ECO:0000256" key="1">
    <source>
        <dbReference type="SAM" id="MobiDB-lite"/>
    </source>
</evidence>
<reference evidence="2" key="1">
    <citation type="journal article" date="2014" name="Front. Microbiol.">
        <title>High frequency of phylogenetically diverse reductive dehalogenase-homologous genes in deep subseafloor sedimentary metagenomes.</title>
        <authorList>
            <person name="Kawai M."/>
            <person name="Futagami T."/>
            <person name="Toyoda A."/>
            <person name="Takaki Y."/>
            <person name="Nishi S."/>
            <person name="Hori S."/>
            <person name="Arai W."/>
            <person name="Tsubouchi T."/>
            <person name="Morono Y."/>
            <person name="Uchiyama I."/>
            <person name="Ito T."/>
            <person name="Fujiyama A."/>
            <person name="Inagaki F."/>
            <person name="Takami H."/>
        </authorList>
    </citation>
    <scope>NUCLEOTIDE SEQUENCE</scope>
    <source>
        <strain evidence="2">Expedition CK06-06</strain>
    </source>
</reference>
<comment type="caution">
    <text evidence="2">The sequence shown here is derived from an EMBL/GenBank/DDBJ whole genome shotgun (WGS) entry which is preliminary data.</text>
</comment>
<feature type="compositionally biased region" description="Polar residues" evidence="1">
    <location>
        <begin position="9"/>
        <end position="26"/>
    </location>
</feature>
<accession>X0YBC3</accession>
<dbReference type="EMBL" id="BARS01052819">
    <property type="protein sequence ID" value="GAG46003.1"/>
    <property type="molecule type" value="Genomic_DNA"/>
</dbReference>